<protein>
    <submittedName>
        <fullName evidence="1">Uncharacterized protein</fullName>
    </submittedName>
</protein>
<evidence type="ECO:0000313" key="1">
    <source>
        <dbReference type="EMBL" id="NJP35921.1"/>
    </source>
</evidence>
<organism evidence="1 2">
    <name type="scientific">Micromonospora thermarum</name>
    <dbReference type="NCBI Taxonomy" id="2720024"/>
    <lineage>
        <taxon>Bacteria</taxon>
        <taxon>Bacillati</taxon>
        <taxon>Actinomycetota</taxon>
        <taxon>Actinomycetes</taxon>
        <taxon>Micromonosporales</taxon>
        <taxon>Micromonosporaceae</taxon>
        <taxon>Micromonospora</taxon>
    </lineage>
</organism>
<dbReference type="EMBL" id="JAATEO010000079">
    <property type="protein sequence ID" value="NJP35921.1"/>
    <property type="molecule type" value="Genomic_DNA"/>
</dbReference>
<dbReference type="RefSeq" id="WP_168004223.1">
    <property type="nucleotide sequence ID" value="NZ_JAATEO010000079.1"/>
</dbReference>
<accession>A0ABX0ZDB5</accession>
<reference evidence="1 2" key="1">
    <citation type="submission" date="2020-03" db="EMBL/GenBank/DDBJ databases">
        <title>WGS of actinomycetes isolated from Thailand.</title>
        <authorList>
            <person name="Thawai C."/>
        </authorList>
    </citation>
    <scope>NUCLEOTIDE SEQUENCE [LARGE SCALE GENOMIC DNA]</scope>
    <source>
        <strain evidence="1 2">HSS6-12</strain>
    </source>
</reference>
<proteinExistence type="predicted"/>
<sequence>MISKDEESLPARRTSCVIFDRNGGVWAFRSYDDAEGWIEAIDVVDGEYFGFDSEGYVLAFDVIQPDVVVISRTDDRAEERAADKIQSAMSLSGAPLRSRSLPEMIDELLLMEARKGFFDRIIQKLRNRRAN</sequence>
<comment type="caution">
    <text evidence="1">The sequence shown here is derived from an EMBL/GenBank/DDBJ whole genome shotgun (WGS) entry which is preliminary data.</text>
</comment>
<gene>
    <name evidence="1" type="ORF">HCJ94_29235</name>
</gene>
<dbReference type="Proteomes" id="UP000783871">
    <property type="component" value="Unassembled WGS sequence"/>
</dbReference>
<evidence type="ECO:0000313" key="2">
    <source>
        <dbReference type="Proteomes" id="UP000783871"/>
    </source>
</evidence>
<keyword evidence="2" id="KW-1185">Reference proteome</keyword>
<name>A0ABX0ZDB5_9ACTN</name>